<comment type="caution">
    <text evidence="2">The sequence shown here is derived from an EMBL/GenBank/DDBJ whole genome shotgun (WGS) entry which is preliminary data.</text>
</comment>
<evidence type="ECO:0000256" key="1">
    <source>
        <dbReference type="SAM" id="MobiDB-lite"/>
    </source>
</evidence>
<organism evidence="2 3">
    <name type="scientific">Senna tora</name>
    <dbReference type="NCBI Taxonomy" id="362788"/>
    <lineage>
        <taxon>Eukaryota</taxon>
        <taxon>Viridiplantae</taxon>
        <taxon>Streptophyta</taxon>
        <taxon>Embryophyta</taxon>
        <taxon>Tracheophyta</taxon>
        <taxon>Spermatophyta</taxon>
        <taxon>Magnoliopsida</taxon>
        <taxon>eudicotyledons</taxon>
        <taxon>Gunneridae</taxon>
        <taxon>Pentapetalae</taxon>
        <taxon>rosids</taxon>
        <taxon>fabids</taxon>
        <taxon>Fabales</taxon>
        <taxon>Fabaceae</taxon>
        <taxon>Caesalpinioideae</taxon>
        <taxon>Cassia clade</taxon>
        <taxon>Senna</taxon>
    </lineage>
</organism>
<reference evidence="2" key="1">
    <citation type="submission" date="2020-09" db="EMBL/GenBank/DDBJ databases">
        <title>Genome-Enabled Discovery of Anthraquinone Biosynthesis in Senna tora.</title>
        <authorList>
            <person name="Kang S.-H."/>
            <person name="Pandey R.P."/>
            <person name="Lee C.-M."/>
            <person name="Sim J.-S."/>
            <person name="Jeong J.-T."/>
            <person name="Choi B.-S."/>
            <person name="Jung M."/>
            <person name="Ginzburg D."/>
            <person name="Zhao K."/>
            <person name="Won S.Y."/>
            <person name="Oh T.-J."/>
            <person name="Yu Y."/>
            <person name="Kim N.-H."/>
            <person name="Lee O.R."/>
            <person name="Lee T.-H."/>
            <person name="Bashyal P."/>
            <person name="Kim T.-S."/>
            <person name="Lee W.-H."/>
            <person name="Kawkins C."/>
            <person name="Kim C.-K."/>
            <person name="Kim J.S."/>
            <person name="Ahn B.O."/>
            <person name="Rhee S.Y."/>
            <person name="Sohng J.K."/>
        </authorList>
    </citation>
    <scope>NUCLEOTIDE SEQUENCE</scope>
    <source>
        <tissue evidence="2">Leaf</tissue>
    </source>
</reference>
<evidence type="ECO:0000313" key="2">
    <source>
        <dbReference type="EMBL" id="KAF7816154.1"/>
    </source>
</evidence>
<feature type="region of interest" description="Disordered" evidence="1">
    <location>
        <begin position="1"/>
        <end position="21"/>
    </location>
</feature>
<dbReference type="AlphaFoldDB" id="A0A834WGF3"/>
<name>A0A834WGF3_9FABA</name>
<dbReference type="EMBL" id="JAAIUW010000009">
    <property type="protein sequence ID" value="KAF7816154.1"/>
    <property type="molecule type" value="Genomic_DNA"/>
</dbReference>
<evidence type="ECO:0000313" key="3">
    <source>
        <dbReference type="Proteomes" id="UP000634136"/>
    </source>
</evidence>
<protein>
    <submittedName>
        <fullName evidence="2">Uncharacterized protein</fullName>
    </submittedName>
</protein>
<dbReference type="Proteomes" id="UP000634136">
    <property type="component" value="Unassembled WGS sequence"/>
</dbReference>
<keyword evidence="3" id="KW-1185">Reference proteome</keyword>
<sequence length="21" mass="2431">MRANVRVRLNPVLPKNMGHLD</sequence>
<proteinExistence type="predicted"/>
<accession>A0A834WGF3</accession>
<gene>
    <name evidence="2" type="ORF">G2W53_030123</name>
</gene>